<dbReference type="Proteomes" id="UP000187439">
    <property type="component" value="Unassembled WGS sequence"/>
</dbReference>
<dbReference type="AlphaFoldDB" id="A0A1R0XQU8"/>
<protein>
    <recommendedName>
        <fullName evidence="2">Copper amine oxidase-like N-terminal domain-containing protein</fullName>
    </recommendedName>
</protein>
<dbReference type="Gene3D" id="3.30.457.10">
    <property type="entry name" value="Copper amine oxidase-like, N-terminal domain"/>
    <property type="match status" value="2"/>
</dbReference>
<dbReference type="OrthoDB" id="2657432at2"/>
<gene>
    <name evidence="3" type="ORF">BSK52_21300</name>
</gene>
<dbReference type="RefSeq" id="WP_076120589.1">
    <property type="nucleotide sequence ID" value="NZ_MPTC01000022.1"/>
</dbReference>
<proteinExistence type="predicted"/>
<sequence length="292" mass="32891">MKRKLIFAVLLSPLLLSTITYSASAASDSLKVKLQIGNKTVVINDTQNEQLLQPPFIKDAITYVPIRFISERLKAEVKWDQKDQRVTIVKDNKTIVLTINSKSVIVNNSTQSLESPALIVNGATFVPLRFISENLNTTVMWDQKNHSITIQERGNIQNNSNPAATDVKTDEDTIKEVLQKQIDYLNNKDAAGALSISYKPTETKEELQINLEMYNNEYTLESVTDISINGTNASALVSRIVKRYAVAYTEAGEERYLEVHMRILLETTLVKENGVWKVYRVANKGITNLKNL</sequence>
<organism evidence="3 4">
    <name type="scientific">Paenibacillus odorifer</name>
    <dbReference type="NCBI Taxonomy" id="189426"/>
    <lineage>
        <taxon>Bacteria</taxon>
        <taxon>Bacillati</taxon>
        <taxon>Bacillota</taxon>
        <taxon>Bacilli</taxon>
        <taxon>Bacillales</taxon>
        <taxon>Paenibacillaceae</taxon>
        <taxon>Paenibacillus</taxon>
    </lineage>
</organism>
<keyword evidence="1" id="KW-0732">Signal</keyword>
<dbReference type="InterPro" id="IPR036582">
    <property type="entry name" value="Mao_N_sf"/>
</dbReference>
<evidence type="ECO:0000313" key="4">
    <source>
        <dbReference type="Proteomes" id="UP000187439"/>
    </source>
</evidence>
<dbReference type="Pfam" id="PF07833">
    <property type="entry name" value="Cu_amine_oxidN1"/>
    <property type="match status" value="1"/>
</dbReference>
<evidence type="ECO:0000313" key="3">
    <source>
        <dbReference type="EMBL" id="OMD37533.1"/>
    </source>
</evidence>
<feature type="signal peptide" evidence="1">
    <location>
        <begin position="1"/>
        <end position="25"/>
    </location>
</feature>
<dbReference type="InterPro" id="IPR012854">
    <property type="entry name" value="Cu_amine_oxidase-like_N"/>
</dbReference>
<feature type="domain" description="Copper amine oxidase-like N-terminal" evidence="2">
    <location>
        <begin position="53"/>
        <end position="150"/>
    </location>
</feature>
<feature type="chain" id="PRO_5012887164" description="Copper amine oxidase-like N-terminal domain-containing protein" evidence="1">
    <location>
        <begin position="26"/>
        <end position="292"/>
    </location>
</feature>
<dbReference type="EMBL" id="MPTC01000022">
    <property type="protein sequence ID" value="OMD37533.1"/>
    <property type="molecule type" value="Genomic_DNA"/>
</dbReference>
<reference evidence="3 4" key="1">
    <citation type="submission" date="2016-10" db="EMBL/GenBank/DDBJ databases">
        <title>Paenibacillus species isolates.</title>
        <authorList>
            <person name="Beno S.M."/>
        </authorList>
    </citation>
    <scope>NUCLEOTIDE SEQUENCE [LARGE SCALE GENOMIC DNA]</scope>
    <source>
        <strain evidence="3 4">FSL H7-0710</strain>
    </source>
</reference>
<evidence type="ECO:0000259" key="2">
    <source>
        <dbReference type="Pfam" id="PF07833"/>
    </source>
</evidence>
<dbReference type="SUPFAM" id="SSF55383">
    <property type="entry name" value="Copper amine oxidase, domain N"/>
    <property type="match status" value="2"/>
</dbReference>
<name>A0A1R0XQU8_9BACL</name>
<evidence type="ECO:0000256" key="1">
    <source>
        <dbReference type="SAM" id="SignalP"/>
    </source>
</evidence>
<accession>A0A1R0XQU8</accession>
<comment type="caution">
    <text evidence="3">The sequence shown here is derived from an EMBL/GenBank/DDBJ whole genome shotgun (WGS) entry which is preliminary data.</text>
</comment>